<dbReference type="InterPro" id="IPR050624">
    <property type="entry name" value="HTH-type_Tx_Regulator"/>
</dbReference>
<dbReference type="RefSeq" id="WP_104710950.1">
    <property type="nucleotide sequence ID" value="NZ_PTRA01000001.1"/>
</dbReference>
<dbReference type="Proteomes" id="UP000239590">
    <property type="component" value="Unassembled WGS sequence"/>
</dbReference>
<evidence type="ECO:0000256" key="2">
    <source>
        <dbReference type="PROSITE-ProRule" id="PRU00335"/>
    </source>
</evidence>
<dbReference type="SUPFAM" id="SSF46689">
    <property type="entry name" value="Homeodomain-like"/>
    <property type="match status" value="1"/>
</dbReference>
<dbReference type="PANTHER" id="PTHR43479:SF11">
    <property type="entry name" value="ACREF_ENVCD OPERON REPRESSOR-RELATED"/>
    <property type="match status" value="1"/>
</dbReference>
<dbReference type="GO" id="GO:0003677">
    <property type="term" value="F:DNA binding"/>
    <property type="evidence" value="ECO:0007669"/>
    <property type="project" value="UniProtKB-UniRule"/>
</dbReference>
<dbReference type="Gene3D" id="1.10.357.10">
    <property type="entry name" value="Tetracycline Repressor, domain 2"/>
    <property type="match status" value="1"/>
</dbReference>
<dbReference type="Gene3D" id="1.10.10.60">
    <property type="entry name" value="Homeodomain-like"/>
    <property type="match status" value="1"/>
</dbReference>
<dbReference type="PRINTS" id="PR00455">
    <property type="entry name" value="HTHTETR"/>
</dbReference>
<feature type="DNA-binding region" description="H-T-H motif" evidence="2">
    <location>
        <begin position="32"/>
        <end position="51"/>
    </location>
</feature>
<sequence>MTGTLVKDEQIKEAIIQAAQKIFQQYGLTKTTMEDIAKAMGKGKSTLYYYFSSKEDIFVSVINKEINEVFDSMVAACQQQQSARTKIEVVIKTKVKALHNKLNLYRILSTELPCSRDLMESCRIQFSQREIELFVEILQFGVDHQEFSESIRSNLPFLAYVVISAFRGLEFDLFFSGTDLDAKIDLLLSILVKGLQ</sequence>
<name>A0A2S7IP05_9BACT</name>
<dbReference type="PANTHER" id="PTHR43479">
    <property type="entry name" value="ACREF/ENVCD OPERON REPRESSOR-RELATED"/>
    <property type="match status" value="1"/>
</dbReference>
<reference evidence="5" key="1">
    <citation type="submission" date="2018-02" db="EMBL/GenBank/DDBJ databases">
        <title>Genome sequencing of Solimonas sp. HR-BB.</title>
        <authorList>
            <person name="Lee Y."/>
            <person name="Jeon C.O."/>
        </authorList>
    </citation>
    <scope>NUCLEOTIDE SEQUENCE [LARGE SCALE GENOMIC DNA]</scope>
    <source>
        <strain evidence="5">HR-U</strain>
    </source>
</reference>
<evidence type="ECO:0000256" key="1">
    <source>
        <dbReference type="ARBA" id="ARBA00023125"/>
    </source>
</evidence>
<protein>
    <recommendedName>
        <fullName evidence="3">HTH tetR-type domain-containing protein</fullName>
    </recommendedName>
</protein>
<dbReference type="InterPro" id="IPR001647">
    <property type="entry name" value="HTH_TetR"/>
</dbReference>
<dbReference type="Pfam" id="PF00440">
    <property type="entry name" value="TetR_N"/>
    <property type="match status" value="1"/>
</dbReference>
<keyword evidence="5" id="KW-1185">Reference proteome</keyword>
<gene>
    <name evidence="4" type="ORF">C5O19_07300</name>
</gene>
<dbReference type="InterPro" id="IPR009057">
    <property type="entry name" value="Homeodomain-like_sf"/>
</dbReference>
<evidence type="ECO:0000259" key="3">
    <source>
        <dbReference type="PROSITE" id="PS50977"/>
    </source>
</evidence>
<organism evidence="4 5">
    <name type="scientific">Siphonobacter curvatus</name>
    <dbReference type="NCBI Taxonomy" id="2094562"/>
    <lineage>
        <taxon>Bacteria</taxon>
        <taxon>Pseudomonadati</taxon>
        <taxon>Bacteroidota</taxon>
        <taxon>Cytophagia</taxon>
        <taxon>Cytophagales</taxon>
        <taxon>Cytophagaceae</taxon>
        <taxon>Siphonobacter</taxon>
    </lineage>
</organism>
<accession>A0A2S7IP05</accession>
<dbReference type="SUPFAM" id="SSF48498">
    <property type="entry name" value="Tetracyclin repressor-like, C-terminal domain"/>
    <property type="match status" value="1"/>
</dbReference>
<feature type="domain" description="HTH tetR-type" evidence="3">
    <location>
        <begin position="9"/>
        <end position="69"/>
    </location>
</feature>
<dbReference type="InterPro" id="IPR036271">
    <property type="entry name" value="Tet_transcr_reg_TetR-rel_C_sf"/>
</dbReference>
<proteinExistence type="predicted"/>
<dbReference type="EMBL" id="PTRA01000001">
    <property type="protein sequence ID" value="PQA59447.1"/>
    <property type="molecule type" value="Genomic_DNA"/>
</dbReference>
<comment type="caution">
    <text evidence="4">The sequence shown here is derived from an EMBL/GenBank/DDBJ whole genome shotgun (WGS) entry which is preliminary data.</text>
</comment>
<dbReference type="AlphaFoldDB" id="A0A2S7IP05"/>
<dbReference type="PROSITE" id="PS50977">
    <property type="entry name" value="HTH_TETR_2"/>
    <property type="match status" value="1"/>
</dbReference>
<evidence type="ECO:0000313" key="5">
    <source>
        <dbReference type="Proteomes" id="UP000239590"/>
    </source>
</evidence>
<keyword evidence="1 2" id="KW-0238">DNA-binding</keyword>
<evidence type="ECO:0000313" key="4">
    <source>
        <dbReference type="EMBL" id="PQA59447.1"/>
    </source>
</evidence>
<dbReference type="OrthoDB" id="9789566at2"/>